<keyword evidence="4" id="KW-1185">Reference proteome</keyword>
<dbReference type="GeneID" id="76629453"/>
<feature type="modified residue" description="3-oxoalanine (Ser)" evidence="1">
    <location>
        <position position="53"/>
    </location>
</feature>
<evidence type="ECO:0000259" key="2">
    <source>
        <dbReference type="Pfam" id="PF00884"/>
    </source>
</evidence>
<proteinExistence type="predicted"/>
<dbReference type="PANTHER" id="PTHR43751">
    <property type="entry name" value="SULFATASE"/>
    <property type="match status" value="1"/>
</dbReference>
<dbReference type="Proteomes" id="UP001596445">
    <property type="component" value="Unassembled WGS sequence"/>
</dbReference>
<evidence type="ECO:0000313" key="3">
    <source>
        <dbReference type="EMBL" id="MFC7057574.1"/>
    </source>
</evidence>
<organism evidence="3 4">
    <name type="scientific">Halovenus salina</name>
    <dbReference type="NCBI Taxonomy" id="1510225"/>
    <lineage>
        <taxon>Archaea</taxon>
        <taxon>Methanobacteriati</taxon>
        <taxon>Methanobacteriota</taxon>
        <taxon>Stenosarchaea group</taxon>
        <taxon>Halobacteria</taxon>
        <taxon>Halobacteriales</taxon>
        <taxon>Haloarculaceae</taxon>
        <taxon>Halovenus</taxon>
    </lineage>
</organism>
<gene>
    <name evidence="3" type="ORF">ACFQQG_04530</name>
</gene>
<evidence type="ECO:0000313" key="4">
    <source>
        <dbReference type="Proteomes" id="UP001596445"/>
    </source>
</evidence>
<dbReference type="PANTHER" id="PTHR43751:SF3">
    <property type="entry name" value="SULFATASE N-TERMINAL DOMAIN-CONTAINING PROTEIN"/>
    <property type="match status" value="1"/>
</dbReference>
<evidence type="ECO:0000256" key="1">
    <source>
        <dbReference type="PIRSR" id="PIRSR600917-52"/>
    </source>
</evidence>
<dbReference type="InterPro" id="IPR000917">
    <property type="entry name" value="Sulfatase_N"/>
</dbReference>
<dbReference type="SUPFAM" id="SSF53649">
    <property type="entry name" value="Alkaline phosphatase-like"/>
    <property type="match status" value="1"/>
</dbReference>
<comment type="PTM">
    <text evidence="1">The conversion to 3-oxoalanine (also known as C-formylglycine, FGly), of a serine or cysteine residue in prokaryotes and of a cysteine residue in eukaryotes, is critical for catalytic activity.</text>
</comment>
<dbReference type="EMBL" id="JBHSZI010000001">
    <property type="protein sequence ID" value="MFC7057574.1"/>
    <property type="molecule type" value="Genomic_DNA"/>
</dbReference>
<dbReference type="InterPro" id="IPR017850">
    <property type="entry name" value="Alkaline_phosphatase_core_sf"/>
</dbReference>
<dbReference type="InterPro" id="IPR052701">
    <property type="entry name" value="GAG_Ulvan_Degrading_Sulfatases"/>
</dbReference>
<reference evidence="3 4" key="1">
    <citation type="journal article" date="2019" name="Int. J. Syst. Evol. Microbiol.">
        <title>The Global Catalogue of Microorganisms (GCM) 10K type strain sequencing project: providing services to taxonomists for standard genome sequencing and annotation.</title>
        <authorList>
            <consortium name="The Broad Institute Genomics Platform"/>
            <consortium name="The Broad Institute Genome Sequencing Center for Infectious Disease"/>
            <person name="Wu L."/>
            <person name="Ma J."/>
        </authorList>
    </citation>
    <scope>NUCLEOTIDE SEQUENCE [LARGE SCALE GENOMIC DNA]</scope>
    <source>
        <strain evidence="3 4">JCM 30072</strain>
    </source>
</reference>
<dbReference type="RefSeq" id="WP_267163340.1">
    <property type="nucleotide sequence ID" value="NZ_CP112972.1"/>
</dbReference>
<accession>A0ABD5VZA2</accession>
<dbReference type="Gene3D" id="3.40.720.10">
    <property type="entry name" value="Alkaline Phosphatase, subunit A"/>
    <property type="match status" value="1"/>
</dbReference>
<comment type="caution">
    <text evidence="3">The sequence shown here is derived from an EMBL/GenBank/DDBJ whole genome shotgun (WGS) entry which is preliminary data.</text>
</comment>
<sequence length="489" mass="55038">MNERNNILLVILDSVRAENTSLHGYDRTTTPFLSEFADRSTVYTQARAPSIHSIASHVSMFTGAHVEEHEAFEHTAQISLDRTVWRELQSEYGYATGLFTNNRIVSNASNLGDAFEYKHEPEYPLAERLENKIDGSALKRVYFRWYDAVSRLTQRLGSLPTGPLGSVYGTAKERVGGLAGDTEQSPEPGSGYKTLYGKAFTDAFLDWEAEQDGPWAACINLMDTHSPYEPQAEFDEWADEESWRIQREDKPSIWETLNGSGWDRLEALEDLYDGTIRQADTVVENLVEQLEARDSLDDTLVVITSDHGEAFGEHSRLIDGVRVQDHKWSVHEALTHVPFVVSYPDQRDGRVVDSVVSLTDTPALFRAAVEGTAEDPLTDRDVALTSTFRLPEAKLPKYSSIDDIETYVGPWRAVYENNDGVVRKYAQKDDHFVTVDIDAPGEATVVSTDEHDRVAEEYGRLTDSDIVTEQSADIDENLEEQLEDLGYLR</sequence>
<dbReference type="Pfam" id="PF00884">
    <property type="entry name" value="Sulfatase"/>
    <property type="match status" value="1"/>
</dbReference>
<dbReference type="CDD" id="cd16148">
    <property type="entry name" value="sulfatase_like"/>
    <property type="match status" value="1"/>
</dbReference>
<protein>
    <submittedName>
        <fullName evidence="3">Sulfatase</fullName>
    </submittedName>
</protein>
<dbReference type="AlphaFoldDB" id="A0ABD5VZA2"/>
<name>A0ABD5VZA2_9EURY</name>
<feature type="domain" description="Sulfatase N-terminal" evidence="2">
    <location>
        <begin position="6"/>
        <end position="360"/>
    </location>
</feature>